<evidence type="ECO:0000313" key="1">
    <source>
        <dbReference type="EMBL" id="PIU24210.1"/>
    </source>
</evidence>
<dbReference type="AlphaFoldDB" id="A0A2M6YC09"/>
<gene>
    <name evidence="1" type="ORF">COT12_02260</name>
</gene>
<accession>A0A2M6YC09</accession>
<dbReference type="InterPro" id="IPR011055">
    <property type="entry name" value="Dup_hybrid_motif"/>
</dbReference>
<sequence>MKTMAIILALSSLFLVYCFAEYVSPIPQEYINSHSDNFGVMGADYPVAGVWHCGDDIPCPIGTTVLAPVNCTIIGGSPNGWDFNSSEHNNFAIKLSFRNFSDEYEEIVLGHLKRPLNDGFPMSDPMVRNFRAGEEVVAGEILGQIGEWGDCSHLHIGVVCSKSLPISGLGRQPLPRPNMQTKNGIIHYNEWYDPLPWLQVVRNGNCDDYSVRYDNGEKQIYFVEQDIDSNEIIYSSNLAQNAKTPICQIAKPMKLFDYLVIDKIVLVIYTDENRNCCLGRMESGQWFEMGKIRNSNVMLAWGKTDDTGLFFPLFEDESNPTMVYSSADWSYKPIKDLLYKNHGKFSFFFSSPIWRMLGARIDPKTGDSKIFVVTGDENSEYRGWVKTGFQCSNLVLIGRNNEVIGCDQSESVAFLRRHLDDWIPSMGTLTPINGDALHKGYDLTKHHDLIFSDKVVFDCYNPDSGRIFLTIGEVGSRKIASCDKFGNDLQIIR</sequence>
<proteinExistence type="predicted"/>
<organism evidence="1 2">
    <name type="scientific">Candidatus Berkelbacteria bacterium CG08_land_8_20_14_0_20_39_8</name>
    <dbReference type="NCBI Taxonomy" id="1974511"/>
    <lineage>
        <taxon>Bacteria</taxon>
        <taxon>Candidatus Berkelbacteria</taxon>
    </lineage>
</organism>
<reference evidence="2" key="1">
    <citation type="submission" date="2017-09" db="EMBL/GenBank/DDBJ databases">
        <title>Depth-based differentiation of microbial function through sediment-hosted aquifers and enrichment of novel symbionts in the deep terrestrial subsurface.</title>
        <authorList>
            <person name="Probst A.J."/>
            <person name="Ladd B."/>
            <person name="Jarett J.K."/>
            <person name="Geller-Mcgrath D.E."/>
            <person name="Sieber C.M.K."/>
            <person name="Emerson J.B."/>
            <person name="Anantharaman K."/>
            <person name="Thomas B.C."/>
            <person name="Malmstrom R."/>
            <person name="Stieglmeier M."/>
            <person name="Klingl A."/>
            <person name="Woyke T."/>
            <person name="Ryan C.M."/>
            <person name="Banfield J.F."/>
        </authorList>
    </citation>
    <scope>NUCLEOTIDE SEQUENCE [LARGE SCALE GENOMIC DNA]</scope>
</reference>
<dbReference type="Proteomes" id="UP000229896">
    <property type="component" value="Unassembled WGS sequence"/>
</dbReference>
<dbReference type="Gene3D" id="2.70.70.10">
    <property type="entry name" value="Glucose Permease (Domain IIA)"/>
    <property type="match status" value="1"/>
</dbReference>
<dbReference type="EMBL" id="PEXI01000070">
    <property type="protein sequence ID" value="PIU24210.1"/>
    <property type="molecule type" value="Genomic_DNA"/>
</dbReference>
<comment type="caution">
    <text evidence="1">The sequence shown here is derived from an EMBL/GenBank/DDBJ whole genome shotgun (WGS) entry which is preliminary data.</text>
</comment>
<protein>
    <submittedName>
        <fullName evidence="1">Uncharacterized protein</fullName>
    </submittedName>
</protein>
<evidence type="ECO:0000313" key="2">
    <source>
        <dbReference type="Proteomes" id="UP000229896"/>
    </source>
</evidence>
<name>A0A2M6YC09_9BACT</name>